<comment type="caution">
    <text evidence="7">The sequence shown here is derived from an EMBL/GenBank/DDBJ whole genome shotgun (WGS) entry which is preliminary data.</text>
</comment>
<reference evidence="7" key="1">
    <citation type="journal article" date="2020" name="mSystems">
        <title>Genome- and Community-Level Interaction Insights into Carbon Utilization and Element Cycling Functions of Hydrothermarchaeota in Hydrothermal Sediment.</title>
        <authorList>
            <person name="Zhou Z."/>
            <person name="Liu Y."/>
            <person name="Xu W."/>
            <person name="Pan J."/>
            <person name="Luo Z.H."/>
            <person name="Li M."/>
        </authorList>
    </citation>
    <scope>NUCLEOTIDE SEQUENCE [LARGE SCALE GENOMIC DNA]</scope>
    <source>
        <strain evidence="7">SpSt-102</strain>
    </source>
</reference>
<feature type="domain" description="Aminoacyl-transfer RNA synthetases class-II family profile" evidence="6">
    <location>
        <begin position="33"/>
        <end position="194"/>
    </location>
</feature>
<keyword evidence="3" id="KW-0067">ATP-binding</keyword>
<dbReference type="InterPro" id="IPR045864">
    <property type="entry name" value="aa-tRNA-synth_II/BPL/LPL"/>
</dbReference>
<keyword evidence="5" id="KW-0030">Aminoacyl-tRNA synthetase</keyword>
<dbReference type="Pfam" id="PF01409">
    <property type="entry name" value="tRNA-synt_2d"/>
    <property type="match status" value="1"/>
</dbReference>
<dbReference type="GO" id="GO:0004812">
    <property type="term" value="F:aminoacyl-tRNA ligase activity"/>
    <property type="evidence" value="ECO:0007669"/>
    <property type="project" value="UniProtKB-KW"/>
</dbReference>
<keyword evidence="1" id="KW-0436">Ligase</keyword>
<dbReference type="SMR" id="A0A7C5V4M6"/>
<evidence type="ECO:0000313" key="7">
    <source>
        <dbReference type="EMBL" id="HHS01648.1"/>
    </source>
</evidence>
<evidence type="ECO:0000256" key="4">
    <source>
        <dbReference type="ARBA" id="ARBA00022917"/>
    </source>
</evidence>
<organism evidence="7">
    <name type="scientific">Caldicellulosiruptor owensensis</name>
    <dbReference type="NCBI Taxonomy" id="55205"/>
    <lineage>
        <taxon>Bacteria</taxon>
        <taxon>Bacillati</taxon>
        <taxon>Bacillota</taxon>
        <taxon>Bacillota incertae sedis</taxon>
        <taxon>Caldicellulosiruptorales</taxon>
        <taxon>Caldicellulosiruptoraceae</taxon>
        <taxon>Caldicellulosiruptor</taxon>
    </lineage>
</organism>
<accession>A0A7C5V4M6</accession>
<dbReference type="GO" id="GO:0000049">
    <property type="term" value="F:tRNA binding"/>
    <property type="evidence" value="ECO:0007669"/>
    <property type="project" value="InterPro"/>
</dbReference>
<dbReference type="InterPro" id="IPR002319">
    <property type="entry name" value="Phenylalanyl-tRNA_Synthase"/>
</dbReference>
<proteinExistence type="predicted"/>
<evidence type="ECO:0000256" key="5">
    <source>
        <dbReference type="ARBA" id="ARBA00023146"/>
    </source>
</evidence>
<dbReference type="SUPFAM" id="SSF55681">
    <property type="entry name" value="Class II aaRS and biotin synthetases"/>
    <property type="match status" value="1"/>
</dbReference>
<dbReference type="GO" id="GO:0140096">
    <property type="term" value="F:catalytic activity, acting on a protein"/>
    <property type="evidence" value="ECO:0007669"/>
    <property type="project" value="UniProtKB-ARBA"/>
</dbReference>
<dbReference type="Gene3D" id="3.30.930.10">
    <property type="entry name" value="Bira Bifunctional Protein, Domain 2"/>
    <property type="match status" value="1"/>
</dbReference>
<keyword evidence="4" id="KW-0648">Protein biosynthesis</keyword>
<name>A0A7C5V4M6_9FIRM</name>
<evidence type="ECO:0000256" key="1">
    <source>
        <dbReference type="ARBA" id="ARBA00022598"/>
    </source>
</evidence>
<dbReference type="GO" id="GO:0005524">
    <property type="term" value="F:ATP binding"/>
    <property type="evidence" value="ECO:0007669"/>
    <property type="project" value="UniProtKB-KW"/>
</dbReference>
<evidence type="ECO:0000256" key="2">
    <source>
        <dbReference type="ARBA" id="ARBA00022741"/>
    </source>
</evidence>
<gene>
    <name evidence="7" type="ORF">ENL71_03815</name>
</gene>
<dbReference type="EMBL" id="DRUZ01000045">
    <property type="protein sequence ID" value="HHS01648.1"/>
    <property type="molecule type" value="Genomic_DNA"/>
</dbReference>
<dbReference type="GO" id="GO:0043039">
    <property type="term" value="P:tRNA aminoacylation"/>
    <property type="evidence" value="ECO:0007669"/>
    <property type="project" value="InterPro"/>
</dbReference>
<evidence type="ECO:0000256" key="3">
    <source>
        <dbReference type="ARBA" id="ARBA00022840"/>
    </source>
</evidence>
<keyword evidence="2" id="KW-0547">Nucleotide-binding</keyword>
<dbReference type="InterPro" id="IPR006195">
    <property type="entry name" value="aa-tRNA-synth_II"/>
</dbReference>
<protein>
    <recommendedName>
        <fullName evidence="6">Aminoacyl-transfer RNA synthetases class-II family profile domain-containing protein</fullName>
    </recommendedName>
</protein>
<dbReference type="GO" id="GO:0006412">
    <property type="term" value="P:translation"/>
    <property type="evidence" value="ECO:0007669"/>
    <property type="project" value="UniProtKB-KW"/>
</dbReference>
<dbReference type="PROSITE" id="PS50862">
    <property type="entry name" value="AA_TRNA_LIGASE_II"/>
    <property type="match status" value="1"/>
</dbReference>
<dbReference type="AlphaFoldDB" id="A0A7C5V4M6"/>
<evidence type="ECO:0000259" key="6">
    <source>
        <dbReference type="PROSITE" id="PS50862"/>
    </source>
</evidence>
<sequence>MVCLAPYQAGHEATQIISSVFPELKKLTPIPTELTLRSHMTAAWFRVLREFYKKKLLPIQLFTIGYKFRREQRLDQTHLYESLTASIVIMDREISVEDGKNVVTKILNTIGFENVKAVKKEATSKYYAPGTEHEFFVFHPQSGKWIEIGDGGLYSPVSLSNYDIPYPVWNFGMGVERAFMCLFGGDDIRKVVYPYLYEAPIFTDEEISKSIHFIKQPKTEEGKKLVELIVRKSTEYANEPTPASIAIYSGNFLGKKVEIFVSKKEGGKKLLGPAALNFIVVENGNILGLPCNQIPKDCVNTGITYIDGISNLFVHELENAIENGEEELTLEIKEVKSLSRINIDLDENVREYIELNHKRIKILGSVFVCLSAKIYNQ</sequence>
<dbReference type="GO" id="GO:0016740">
    <property type="term" value="F:transferase activity"/>
    <property type="evidence" value="ECO:0007669"/>
    <property type="project" value="UniProtKB-ARBA"/>
</dbReference>